<reference evidence="1 4" key="3">
    <citation type="submission" date="2020-05" db="EMBL/GenBank/DDBJ databases">
        <title>Vigna angularis (adzuki bean) Var. LongXiaoDou No. 4 denovo assembly.</title>
        <authorList>
            <person name="Xiang H."/>
        </authorList>
    </citation>
    <scope>NUCLEOTIDE SEQUENCE [LARGE SCALE GENOMIC DNA]</scope>
    <source>
        <tissue evidence="1">Leaf</tissue>
    </source>
</reference>
<protein>
    <recommendedName>
        <fullName evidence="5">UspA domain-containing protein</fullName>
    </recommendedName>
</protein>
<evidence type="ECO:0000313" key="1">
    <source>
        <dbReference type="EMBL" id="KAG2380659.1"/>
    </source>
</evidence>
<evidence type="ECO:0000313" key="3">
    <source>
        <dbReference type="Proteomes" id="UP000053144"/>
    </source>
</evidence>
<dbReference type="STRING" id="3914.A0A0L9T9W1"/>
<evidence type="ECO:0000313" key="2">
    <source>
        <dbReference type="EMBL" id="KOM26884.1"/>
    </source>
</evidence>
<reference evidence="2" key="2">
    <citation type="submission" date="2015-02" db="EMBL/GenBank/DDBJ databases">
        <authorList>
            <person name="Chooi Y.-H."/>
        </authorList>
    </citation>
    <scope>NUCLEOTIDE SEQUENCE</scope>
    <source>
        <tissue evidence="2">Seedling</tissue>
    </source>
</reference>
<proteinExistence type="predicted"/>
<sequence length="89" mass="9473">MPQTDLAKEPSHGGSGCRKVVVGLKMDSPSKEFLTWALVKVAHPGDTVVALHVLGNQETANGDGKSSLLSLVKAFDYVLAVYEGFCNLK</sequence>
<dbReference type="EMBL" id="KQ258346">
    <property type="protein sequence ID" value="KOM26884.1"/>
    <property type="molecule type" value="Genomic_DNA"/>
</dbReference>
<accession>A0A0L9T9W1</accession>
<dbReference type="Proteomes" id="UP000743370">
    <property type="component" value="Unassembled WGS sequence"/>
</dbReference>
<organism evidence="2 3">
    <name type="scientific">Phaseolus angularis</name>
    <name type="common">Azuki bean</name>
    <name type="synonym">Vigna angularis</name>
    <dbReference type="NCBI Taxonomy" id="3914"/>
    <lineage>
        <taxon>Eukaryota</taxon>
        <taxon>Viridiplantae</taxon>
        <taxon>Streptophyta</taxon>
        <taxon>Embryophyta</taxon>
        <taxon>Tracheophyta</taxon>
        <taxon>Spermatophyta</taxon>
        <taxon>Magnoliopsida</taxon>
        <taxon>eudicotyledons</taxon>
        <taxon>Gunneridae</taxon>
        <taxon>Pentapetalae</taxon>
        <taxon>rosids</taxon>
        <taxon>fabids</taxon>
        <taxon>Fabales</taxon>
        <taxon>Fabaceae</taxon>
        <taxon>Papilionoideae</taxon>
        <taxon>50 kb inversion clade</taxon>
        <taxon>NPAAA clade</taxon>
        <taxon>indigoferoid/millettioid clade</taxon>
        <taxon>Phaseoleae</taxon>
        <taxon>Vigna</taxon>
    </lineage>
</organism>
<evidence type="ECO:0008006" key="5">
    <source>
        <dbReference type="Google" id="ProtNLM"/>
    </source>
</evidence>
<dbReference type="Proteomes" id="UP000053144">
    <property type="component" value="Unassembled WGS sequence"/>
</dbReference>
<name>A0A0L9T9W1_PHAAN</name>
<dbReference type="AlphaFoldDB" id="A0A0L9T9W1"/>
<reference evidence="3" key="1">
    <citation type="journal article" date="2015" name="Proc. Natl. Acad. Sci. U.S.A.">
        <title>Genome sequencing of adzuki bean (Vigna angularis) provides insight into high starch and low fat accumulation and domestication.</title>
        <authorList>
            <person name="Yang K."/>
            <person name="Tian Z."/>
            <person name="Chen C."/>
            <person name="Luo L."/>
            <person name="Zhao B."/>
            <person name="Wang Z."/>
            <person name="Yu L."/>
            <person name="Li Y."/>
            <person name="Sun Y."/>
            <person name="Li W."/>
            <person name="Chen Y."/>
            <person name="Li Y."/>
            <person name="Zhang Y."/>
            <person name="Ai D."/>
            <person name="Zhao J."/>
            <person name="Shang C."/>
            <person name="Ma Y."/>
            <person name="Wu B."/>
            <person name="Wang M."/>
            <person name="Gao L."/>
            <person name="Sun D."/>
            <person name="Zhang P."/>
            <person name="Guo F."/>
            <person name="Wang W."/>
            <person name="Li Y."/>
            <person name="Wang J."/>
            <person name="Varshney R.K."/>
            <person name="Wang J."/>
            <person name="Ling H.Q."/>
            <person name="Wan P."/>
        </authorList>
    </citation>
    <scope>NUCLEOTIDE SEQUENCE</scope>
    <source>
        <strain evidence="3">cv. Jingnong 6</strain>
    </source>
</reference>
<dbReference type="EMBL" id="JABFOF010000009">
    <property type="protein sequence ID" value="KAG2380659.1"/>
    <property type="molecule type" value="Genomic_DNA"/>
</dbReference>
<dbReference type="Gramene" id="KOM26884">
    <property type="protein sequence ID" value="KOM26884"/>
    <property type="gene ID" value="LR48_Vigan327s000700"/>
</dbReference>
<gene>
    <name evidence="1" type="ORF">HKW66_Vig0200310</name>
    <name evidence="2" type="ORF">LR48_Vigan327s000700</name>
</gene>
<evidence type="ECO:0000313" key="4">
    <source>
        <dbReference type="Proteomes" id="UP000743370"/>
    </source>
</evidence>